<dbReference type="GO" id="GO:0005929">
    <property type="term" value="C:cilium"/>
    <property type="evidence" value="ECO:0007669"/>
    <property type="project" value="UniProtKB-SubCell"/>
</dbReference>
<evidence type="ECO:0000256" key="1">
    <source>
        <dbReference type="ARBA" id="ARBA00004138"/>
    </source>
</evidence>
<reference evidence="13 14" key="1">
    <citation type="journal article" date="2024" name="Ann. Entomol. Soc. Am.">
        <title>Genomic analyses of the southern and eastern yellowjacket wasps (Hymenoptera: Vespidae) reveal evolutionary signatures of social life.</title>
        <authorList>
            <person name="Catto M.A."/>
            <person name="Caine P.B."/>
            <person name="Orr S.E."/>
            <person name="Hunt B.G."/>
            <person name="Goodisman M.A.D."/>
        </authorList>
    </citation>
    <scope>NUCLEOTIDE SEQUENCE [LARGE SCALE GENOMIC DNA]</scope>
    <source>
        <strain evidence="13">233</strain>
        <tissue evidence="13">Head and thorax</tissue>
    </source>
</reference>
<keyword evidence="14" id="KW-1185">Reference proteome</keyword>
<keyword evidence="5" id="KW-0862">Zinc</keyword>
<dbReference type="GO" id="GO:0008270">
    <property type="term" value="F:zinc ion binding"/>
    <property type="evidence" value="ECO:0007669"/>
    <property type="project" value="UniProtKB-KW"/>
</dbReference>
<dbReference type="SUPFAM" id="SSF53474">
    <property type="entry name" value="alpha/beta-Hydrolases"/>
    <property type="match status" value="1"/>
</dbReference>
<keyword evidence="6 9" id="KW-0040">ANK repeat</keyword>
<dbReference type="AlphaFoldDB" id="A0ABD2C843"/>
<dbReference type="InterPro" id="IPR033906">
    <property type="entry name" value="Lipase_N"/>
</dbReference>
<dbReference type="FunFam" id="1.25.40.20:FF:000182">
    <property type="entry name" value="Ankyrin repeat and MYND domain containing 2a"/>
    <property type="match status" value="1"/>
</dbReference>
<dbReference type="SUPFAM" id="SSF144232">
    <property type="entry name" value="HIT/MYND zinc finger-like"/>
    <property type="match status" value="1"/>
</dbReference>
<keyword evidence="4 10" id="KW-0863">Zinc-finger</keyword>
<evidence type="ECO:0000256" key="7">
    <source>
        <dbReference type="ARBA" id="ARBA00023069"/>
    </source>
</evidence>
<name>A0ABD2C843_VESSQ</name>
<gene>
    <name evidence="13" type="ORF">V1478_001065</name>
</gene>
<dbReference type="Gene3D" id="1.25.40.20">
    <property type="entry name" value="Ankyrin repeat-containing domain"/>
    <property type="match status" value="1"/>
</dbReference>
<dbReference type="SMART" id="SM00248">
    <property type="entry name" value="ANK"/>
    <property type="match status" value="3"/>
</dbReference>
<feature type="repeat" description="ANK" evidence="9">
    <location>
        <begin position="78"/>
        <end position="110"/>
    </location>
</feature>
<dbReference type="PROSITE" id="PS50088">
    <property type="entry name" value="ANK_REPEAT"/>
    <property type="match status" value="2"/>
</dbReference>
<proteinExistence type="predicted"/>
<organism evidence="13 14">
    <name type="scientific">Vespula squamosa</name>
    <name type="common">Southern yellow jacket</name>
    <name type="synonym">Wasp</name>
    <dbReference type="NCBI Taxonomy" id="30214"/>
    <lineage>
        <taxon>Eukaryota</taxon>
        <taxon>Metazoa</taxon>
        <taxon>Ecdysozoa</taxon>
        <taxon>Arthropoda</taxon>
        <taxon>Hexapoda</taxon>
        <taxon>Insecta</taxon>
        <taxon>Pterygota</taxon>
        <taxon>Neoptera</taxon>
        <taxon>Endopterygota</taxon>
        <taxon>Hymenoptera</taxon>
        <taxon>Apocrita</taxon>
        <taxon>Aculeata</taxon>
        <taxon>Vespoidea</taxon>
        <taxon>Vespidae</taxon>
        <taxon>Vespinae</taxon>
        <taxon>Vespula</taxon>
    </lineage>
</organism>
<dbReference type="InterPro" id="IPR002893">
    <property type="entry name" value="Znf_MYND"/>
</dbReference>
<evidence type="ECO:0000256" key="10">
    <source>
        <dbReference type="PROSITE-ProRule" id="PRU00134"/>
    </source>
</evidence>
<evidence type="ECO:0000313" key="13">
    <source>
        <dbReference type="EMBL" id="KAL2740924.1"/>
    </source>
</evidence>
<dbReference type="InterPro" id="IPR002110">
    <property type="entry name" value="Ankyrin_rpt"/>
</dbReference>
<dbReference type="PANTHER" id="PTHR24150:SF8">
    <property type="entry name" value="ANKYRIN REPEAT AND MYND DOMAIN-CONTAINING PROTEIN 2"/>
    <property type="match status" value="1"/>
</dbReference>
<sequence length="740" mass="82461">MAPSKEGLTDLQKEIFDKIDKNEVSEIKTLLSMNKIKVDFVDENGMSPLQHACYKGNKEIVQMLLDQGADVNAGQHEHAYTALHFAALSGNADLCHLLMSHGARLTATNSVGRTPAQMAAFVGNHNCVATINNFIPKADIDYFVKAQGLQTEPMLPPHLADSFHKFIMQVNVHPVRVAMNLQRSPGLLENAYKIQKVLEALRHREMTRGAETNEVMAFKYHYLSCVVAEIIKCQKRQEAMKGEKNDKDKISEEGEEKKSDVVEILIRKFLKCSKSDGVPEYQEAFLRESVREFPFRESTIFRQMVATLAGTDPPSAVSVVSAAINGQRGFNDNASVCVTCGEEKASKKCSKCKAVQYCDRECQRLHWSMHKKACARLGQSPSQNTKISDVDKEQIKAKRPRGPIEEAIQNGAVNDYIHEDCIWRRGNDRDSCPDPEVRVYLYTPGNNRRELDSRESDWLRHDYDTTRENIILIHGYAGGDNTLPIAVLRDAYLRNGSYNVFLVDWGALAAAPCYPAAVSNLHPVARCLSRTLTSLRNLGLPIHRTTCVGHSLGAHICGIIANYLLFRMNRIIGLDPAKPLIRPGRVNRLDSGDADFVEVMHTNAGYYGESIRMGHADFCVNGGKIQPFCEGRSNDQLCSHVWAVCFMALSLDNNGRNTIAESCSRRCPSGPKIAQKAGVYVPMGHHTPSEIRGSFCFNSILPPYCPRYHNGHGDDRCCLPGDMNTDLSFKKKNNASVKSL</sequence>
<protein>
    <submittedName>
        <fullName evidence="13">Ankyrin repeat and MYND domain-containing protein 2</fullName>
    </submittedName>
</protein>
<dbReference type="PROSITE" id="PS50297">
    <property type="entry name" value="ANK_REP_REGION"/>
    <property type="match status" value="2"/>
</dbReference>
<keyword evidence="2" id="KW-0479">Metal-binding</keyword>
<dbReference type="InterPro" id="IPR029058">
    <property type="entry name" value="AB_hydrolase_fold"/>
</dbReference>
<evidence type="ECO:0000313" key="14">
    <source>
        <dbReference type="Proteomes" id="UP001607302"/>
    </source>
</evidence>
<dbReference type="PANTHER" id="PTHR24150">
    <property type="entry name" value="ANKYRIN REPEAT AND MYND DOMAIN-CONTAINING PROTEIN 2"/>
    <property type="match status" value="1"/>
</dbReference>
<evidence type="ECO:0000256" key="2">
    <source>
        <dbReference type="ARBA" id="ARBA00022723"/>
    </source>
</evidence>
<dbReference type="Pfam" id="PF00151">
    <property type="entry name" value="Lipase"/>
    <property type="match status" value="1"/>
</dbReference>
<keyword evidence="8" id="KW-0966">Cell projection</keyword>
<comment type="subcellular location">
    <subcellularLocation>
        <location evidence="1">Cell projection</location>
        <location evidence="1">Cilium</location>
    </subcellularLocation>
</comment>
<evidence type="ECO:0000256" key="5">
    <source>
        <dbReference type="ARBA" id="ARBA00022833"/>
    </source>
</evidence>
<dbReference type="CDD" id="cd00707">
    <property type="entry name" value="Pancreat_lipase_like"/>
    <property type="match status" value="1"/>
</dbReference>
<dbReference type="PROSITE" id="PS01360">
    <property type="entry name" value="ZF_MYND_1"/>
    <property type="match status" value="1"/>
</dbReference>
<evidence type="ECO:0000256" key="3">
    <source>
        <dbReference type="ARBA" id="ARBA00022737"/>
    </source>
</evidence>
<keyword evidence="7" id="KW-0969">Cilium</keyword>
<evidence type="ECO:0000256" key="9">
    <source>
        <dbReference type="PROSITE-ProRule" id="PRU00023"/>
    </source>
</evidence>
<feature type="region of interest" description="Disordered" evidence="11">
    <location>
        <begin position="380"/>
        <end position="400"/>
    </location>
</feature>
<evidence type="ECO:0000259" key="12">
    <source>
        <dbReference type="PROSITE" id="PS50865"/>
    </source>
</evidence>
<dbReference type="Pfam" id="PF01753">
    <property type="entry name" value="zf-MYND"/>
    <property type="match status" value="1"/>
</dbReference>
<dbReference type="Gene3D" id="3.40.50.1820">
    <property type="entry name" value="alpha/beta hydrolase"/>
    <property type="match status" value="1"/>
</dbReference>
<dbReference type="Proteomes" id="UP001607302">
    <property type="component" value="Unassembled WGS sequence"/>
</dbReference>
<evidence type="ECO:0000256" key="4">
    <source>
        <dbReference type="ARBA" id="ARBA00022771"/>
    </source>
</evidence>
<accession>A0ABD2C843</accession>
<feature type="repeat" description="ANK" evidence="9">
    <location>
        <begin position="44"/>
        <end position="76"/>
    </location>
</feature>
<dbReference type="SUPFAM" id="SSF48403">
    <property type="entry name" value="Ankyrin repeat"/>
    <property type="match status" value="1"/>
</dbReference>
<dbReference type="InterPro" id="IPR036770">
    <property type="entry name" value="Ankyrin_rpt-contain_sf"/>
</dbReference>
<evidence type="ECO:0000256" key="8">
    <source>
        <dbReference type="ARBA" id="ARBA00023273"/>
    </source>
</evidence>
<dbReference type="Gene3D" id="6.10.140.2220">
    <property type="match status" value="1"/>
</dbReference>
<evidence type="ECO:0000256" key="11">
    <source>
        <dbReference type="SAM" id="MobiDB-lite"/>
    </source>
</evidence>
<dbReference type="EMBL" id="JAUDFV010000020">
    <property type="protein sequence ID" value="KAL2740924.1"/>
    <property type="molecule type" value="Genomic_DNA"/>
</dbReference>
<dbReference type="Pfam" id="PF12796">
    <property type="entry name" value="Ank_2"/>
    <property type="match status" value="1"/>
</dbReference>
<dbReference type="InterPro" id="IPR013818">
    <property type="entry name" value="Lipase"/>
</dbReference>
<evidence type="ECO:0000256" key="6">
    <source>
        <dbReference type="ARBA" id="ARBA00023043"/>
    </source>
</evidence>
<dbReference type="InterPro" id="IPR052452">
    <property type="entry name" value="Ankyrin-MYND_dom_contain_2"/>
</dbReference>
<comment type="caution">
    <text evidence="13">The sequence shown here is derived from an EMBL/GenBank/DDBJ whole genome shotgun (WGS) entry which is preliminary data.</text>
</comment>
<dbReference type="PROSITE" id="PS50865">
    <property type="entry name" value="ZF_MYND_2"/>
    <property type="match status" value="1"/>
</dbReference>
<feature type="domain" description="MYND-type" evidence="12">
    <location>
        <begin position="337"/>
        <end position="374"/>
    </location>
</feature>
<keyword evidence="3" id="KW-0677">Repeat</keyword>